<protein>
    <submittedName>
        <fullName evidence="3">Uncharacterized protein</fullName>
    </submittedName>
</protein>
<keyword evidence="4" id="KW-1185">Reference proteome</keyword>
<reference evidence="4" key="1">
    <citation type="journal article" date="2019" name="Int. J. Syst. Evol. Microbiol.">
        <title>The Global Catalogue of Microorganisms (GCM) 10K type strain sequencing project: providing services to taxonomists for standard genome sequencing and annotation.</title>
        <authorList>
            <consortium name="The Broad Institute Genomics Platform"/>
            <consortium name="The Broad Institute Genome Sequencing Center for Infectious Disease"/>
            <person name="Wu L."/>
            <person name="Ma J."/>
        </authorList>
    </citation>
    <scope>NUCLEOTIDE SEQUENCE [LARGE SCALE GENOMIC DNA]</scope>
    <source>
        <strain evidence="4">JCM 4788</strain>
    </source>
</reference>
<dbReference type="Proteomes" id="UP001500879">
    <property type="component" value="Unassembled WGS sequence"/>
</dbReference>
<evidence type="ECO:0000313" key="4">
    <source>
        <dbReference type="Proteomes" id="UP001500879"/>
    </source>
</evidence>
<keyword evidence="2" id="KW-0732">Signal</keyword>
<feature type="signal peptide" evidence="2">
    <location>
        <begin position="1"/>
        <end position="29"/>
    </location>
</feature>
<evidence type="ECO:0000313" key="3">
    <source>
        <dbReference type="EMBL" id="GAA0409806.1"/>
    </source>
</evidence>
<dbReference type="EMBL" id="BAAABX010000037">
    <property type="protein sequence ID" value="GAA0409806.1"/>
    <property type="molecule type" value="Genomic_DNA"/>
</dbReference>
<name>A0ABP3ILH2_9ACTN</name>
<gene>
    <name evidence="3" type="ORF">GCM10010357_33610</name>
</gene>
<proteinExistence type="predicted"/>
<evidence type="ECO:0000256" key="2">
    <source>
        <dbReference type="SAM" id="SignalP"/>
    </source>
</evidence>
<feature type="region of interest" description="Disordered" evidence="1">
    <location>
        <begin position="80"/>
        <end position="114"/>
    </location>
</feature>
<comment type="caution">
    <text evidence="3">The sequence shown here is derived from an EMBL/GenBank/DDBJ whole genome shotgun (WGS) entry which is preliminary data.</text>
</comment>
<evidence type="ECO:0000256" key="1">
    <source>
        <dbReference type="SAM" id="MobiDB-lite"/>
    </source>
</evidence>
<dbReference type="RefSeq" id="WP_344024955.1">
    <property type="nucleotide sequence ID" value="NZ_BAAABX010000037.1"/>
</dbReference>
<organism evidence="3 4">
    <name type="scientific">Streptomyces luteireticuli</name>
    <dbReference type="NCBI Taxonomy" id="173858"/>
    <lineage>
        <taxon>Bacteria</taxon>
        <taxon>Bacillati</taxon>
        <taxon>Actinomycetota</taxon>
        <taxon>Actinomycetes</taxon>
        <taxon>Kitasatosporales</taxon>
        <taxon>Streptomycetaceae</taxon>
        <taxon>Streptomyces</taxon>
    </lineage>
</organism>
<feature type="compositionally biased region" description="Basic and acidic residues" evidence="1">
    <location>
        <begin position="98"/>
        <end position="108"/>
    </location>
</feature>
<feature type="chain" id="PRO_5047004219" evidence="2">
    <location>
        <begin position="30"/>
        <end position="114"/>
    </location>
</feature>
<sequence length="114" mass="12087">MNTTKAVTLTAGALAAAGALVGGFLWFQAGDGGGAEDLSKDGTTKKLGIADGKGVTGRYTNDDRQDLDVFGAYGRIADPRKTLDGAPPVRLRRHPHEVHRVQDRREGRPGLVHP</sequence>
<accession>A0ABP3ILH2</accession>